<dbReference type="Proteomes" id="UP000887013">
    <property type="component" value="Unassembled WGS sequence"/>
</dbReference>
<proteinExistence type="predicted"/>
<evidence type="ECO:0000256" key="1">
    <source>
        <dbReference type="SAM" id="Coils"/>
    </source>
</evidence>
<reference evidence="3" key="1">
    <citation type="submission" date="2020-08" db="EMBL/GenBank/DDBJ databases">
        <title>Multicomponent nature underlies the extraordinary mechanical properties of spider dragline silk.</title>
        <authorList>
            <person name="Kono N."/>
            <person name="Nakamura H."/>
            <person name="Mori M."/>
            <person name="Yoshida Y."/>
            <person name="Ohtoshi R."/>
            <person name="Malay A.D."/>
            <person name="Moran D.A.P."/>
            <person name="Tomita M."/>
            <person name="Numata K."/>
            <person name="Arakawa K."/>
        </authorList>
    </citation>
    <scope>NUCLEOTIDE SEQUENCE</scope>
</reference>
<organism evidence="3 4">
    <name type="scientific">Nephila pilipes</name>
    <name type="common">Giant wood spider</name>
    <name type="synonym">Nephila maculata</name>
    <dbReference type="NCBI Taxonomy" id="299642"/>
    <lineage>
        <taxon>Eukaryota</taxon>
        <taxon>Metazoa</taxon>
        <taxon>Ecdysozoa</taxon>
        <taxon>Arthropoda</taxon>
        <taxon>Chelicerata</taxon>
        <taxon>Arachnida</taxon>
        <taxon>Araneae</taxon>
        <taxon>Araneomorphae</taxon>
        <taxon>Entelegynae</taxon>
        <taxon>Araneoidea</taxon>
        <taxon>Nephilidae</taxon>
        <taxon>Nephila</taxon>
    </lineage>
</organism>
<feature type="domain" description="SprT-like" evidence="2">
    <location>
        <begin position="129"/>
        <end position="286"/>
    </location>
</feature>
<dbReference type="PANTHER" id="PTHR23099">
    <property type="entry name" value="TRANSCRIPTIONAL REGULATOR"/>
    <property type="match status" value="1"/>
</dbReference>
<feature type="coiled-coil region" evidence="1">
    <location>
        <begin position="17"/>
        <end position="44"/>
    </location>
</feature>
<accession>A0A8X6QXY0</accession>
<gene>
    <name evidence="3" type="primary">GCNA</name>
    <name evidence="3" type="ORF">NPIL_534581</name>
</gene>
<dbReference type="InterPro" id="IPR006640">
    <property type="entry name" value="SprT-like_domain"/>
</dbReference>
<dbReference type="PANTHER" id="PTHR23099:SF0">
    <property type="entry name" value="GERM CELL NUCLEAR ACIDIC PROTEIN"/>
    <property type="match status" value="1"/>
</dbReference>
<keyword evidence="1" id="KW-0175">Coiled coil</keyword>
<dbReference type="EMBL" id="BMAW01036354">
    <property type="protein sequence ID" value="GFU43651.1"/>
    <property type="molecule type" value="Genomic_DNA"/>
</dbReference>
<evidence type="ECO:0000259" key="2">
    <source>
        <dbReference type="SMART" id="SM00731"/>
    </source>
</evidence>
<protein>
    <submittedName>
        <fullName evidence="3">Acidic repeat-containing protein</fullName>
    </submittedName>
</protein>
<dbReference type="SMART" id="SM00731">
    <property type="entry name" value="SprT"/>
    <property type="match status" value="1"/>
</dbReference>
<keyword evidence="4" id="KW-1185">Reference proteome</keyword>
<dbReference type="Pfam" id="PF10263">
    <property type="entry name" value="SprT-like"/>
    <property type="match status" value="1"/>
</dbReference>
<evidence type="ECO:0000313" key="3">
    <source>
        <dbReference type="EMBL" id="GFU43651.1"/>
    </source>
</evidence>
<evidence type="ECO:0000313" key="4">
    <source>
        <dbReference type="Proteomes" id="UP000887013"/>
    </source>
</evidence>
<dbReference type="OrthoDB" id="20772at2759"/>
<comment type="caution">
    <text evidence="3">The sequence shown here is derived from an EMBL/GenBank/DDBJ whole genome shotgun (WGS) entry which is preliminary data.</text>
</comment>
<dbReference type="GO" id="GO:0005634">
    <property type="term" value="C:nucleus"/>
    <property type="evidence" value="ECO:0007669"/>
    <property type="project" value="TreeGrafter"/>
</dbReference>
<dbReference type="GO" id="GO:0006974">
    <property type="term" value="P:DNA damage response"/>
    <property type="evidence" value="ECO:0007669"/>
    <property type="project" value="UniProtKB-ARBA"/>
</dbReference>
<dbReference type="AlphaFoldDB" id="A0A8X6QXY0"/>
<name>A0A8X6QXY0_NEPPI</name>
<sequence>MDNSKFQDVDDEFLDFLMKTKENLSRLSQNSDTLENSADEEESAFLKFIADLKRDLPSECENEKISAVSFTVRNASPVIKQRSFNTSENERLCSKQEEKTRCKSMSSDVSINLSEMESDAEKDFNRNRVFFTHKLYHFFNRKIFNNRLPEDMSITWNDNLRTTAGLTHCRKNQETDEYLCRIELAPKVVTSFGRLRDTLLHELCHAAAWIVNKQKCQHGPLWQTWASRCNLILPQVDIPTRCHNYQISYRFLYKCRKCSWNVGRHSKCPRLLELKCPKCGGSIYFEKS</sequence>